<organism evidence="10 12">
    <name type="scientific">Lingula anatina</name>
    <name type="common">Brachiopod</name>
    <name type="synonym">Lingula unguis</name>
    <dbReference type="NCBI Taxonomy" id="7574"/>
    <lineage>
        <taxon>Eukaryota</taxon>
        <taxon>Metazoa</taxon>
        <taxon>Spiralia</taxon>
        <taxon>Lophotrochozoa</taxon>
        <taxon>Brachiopoda</taxon>
        <taxon>Linguliformea</taxon>
        <taxon>Lingulata</taxon>
        <taxon>Lingulida</taxon>
        <taxon>Linguloidea</taxon>
        <taxon>Lingulidae</taxon>
        <taxon>Lingula</taxon>
    </lineage>
</organism>
<keyword evidence="4" id="KW-0521">NADP</keyword>
<dbReference type="FunFam" id="3.30.360.10:FF:000008">
    <property type="entry name" value="Alpha-aminoadipic semialdehyde synthase, mitochondrial"/>
    <property type="match status" value="1"/>
</dbReference>
<evidence type="ECO:0000256" key="6">
    <source>
        <dbReference type="ARBA" id="ARBA00023268"/>
    </source>
</evidence>
<dbReference type="PANTHER" id="PTHR11133:SF22">
    <property type="entry name" value="ALPHA-AMINOADIPIC SEMIALDEHYDE SYNTHASE, MITOCHONDRIAL"/>
    <property type="match status" value="1"/>
</dbReference>
<evidence type="ECO:0000256" key="2">
    <source>
        <dbReference type="ARBA" id="ARBA00004720"/>
    </source>
</evidence>
<evidence type="ECO:0000256" key="1">
    <source>
        <dbReference type="ARBA" id="ARBA00004682"/>
    </source>
</evidence>
<dbReference type="Gene3D" id="3.30.360.10">
    <property type="entry name" value="Dihydrodipicolinate Reductase, domain 2"/>
    <property type="match status" value="1"/>
</dbReference>
<dbReference type="SUPFAM" id="SSF51735">
    <property type="entry name" value="NAD(P)-binding Rossmann-fold domains"/>
    <property type="match status" value="1"/>
</dbReference>
<dbReference type="InterPro" id="IPR051168">
    <property type="entry name" value="AASS"/>
</dbReference>
<comment type="similarity">
    <text evidence="7">In the C-terminal section; belongs to the saccharopine dehydrogenase family.</text>
</comment>
<dbReference type="Gene3D" id="3.40.50.720">
    <property type="entry name" value="NAD(P)-binding Rossmann-like Domain"/>
    <property type="match status" value="3"/>
</dbReference>
<dbReference type="SMART" id="SM01002">
    <property type="entry name" value="AlaDh_PNT_C"/>
    <property type="match status" value="1"/>
</dbReference>
<dbReference type="GO" id="GO:0004753">
    <property type="term" value="F:saccharopine dehydrogenase activity"/>
    <property type="evidence" value="ECO:0007669"/>
    <property type="project" value="TreeGrafter"/>
</dbReference>
<dbReference type="FunFam" id="3.40.50.720:FF:000072">
    <property type="entry name" value="Saccharopine dehydrogenase [NADP(+), L-glutamate-forming]"/>
    <property type="match status" value="1"/>
</dbReference>
<name>A0A1S3JRD0_LINAN</name>
<feature type="domain" description="Alanine dehydrogenase/pyridine nucleotide transhydrogenase N-terminal" evidence="9">
    <location>
        <begin position="33"/>
        <end position="163"/>
    </location>
</feature>
<dbReference type="InterPro" id="IPR032095">
    <property type="entry name" value="Sacchrp_dh-like_C"/>
</dbReference>
<dbReference type="Pfam" id="PF03435">
    <property type="entry name" value="Sacchrp_dh_NADP"/>
    <property type="match status" value="1"/>
</dbReference>
<sequence>MWKAFGGKNLKTLCLKKQWLKISSVRSASSCLAIRREDVNLWERRAPLAPSHVRQLTKEGVKVLLQPSNRRAYPTKEYENAGAISQEDISEADLILGVKQVPIDKLIPNKTYVFFSHTIKAQEDNMPLLDALLEKNIRLIDYEKMLNKDGLRLVAFGKYAGVAGMLNILHGLGFRLLALGHHTPFMHISPPHHYRNSGSARQAIRDAGYEIALGLMPKSIGPLTFVFTGSGNVSQGAQEVFRELPHEYVSPEALPKVAKHGATNKVYGCEVNMWDHLVRKEGGKFDMEEFLKHPERYGSNFAKKIAPYASIIVNGIYWDNTQPRLITIPDAKTLLKPTSLPWLPNVVGCPQLPHHLLAICDISADRDGSIEFVSECTTIDRPFVLYDADQNTERESFHGPGVLVCSIDNMPAQIPNESTDFFGSLLFPYIHDMLSSNATTPFEEYKVTPVVRDAVITSNGKLTPKFEYIAKLREVSRSAHKVSSAKKMGNKKVLCLGAGYVSAPVVDYLTRDPKVEVTVVSHLRSEVDALASKFKNSHPVLCDVMNHKEELEKLVSSHDLVISLLPYVYHPEVAKVCIMNKKNMVTASYMSKEMTDLEQSAVDAGITVVNEVGVDPGIDHMLAMECFDNVTEKGGKVASFVSWCGGLPAPELSANPLRYRFSWSPRGVLLNTISEAKYLLNGKTVEIQPGGELLQAAMPLSFLPGFNLEGFPNRDSIAYKGIYGLDSLRTILRGTVRYTGFSNAAAGLVQIGLIDTTPHPSLHPLGPEITWRHLMCELCGKPHDILLDSLHSLILQKTGGSEARLQAIQELGLLEDEVIDKKNTPLDTLSHYLAQRLKFERGERDVIIMRHDVGIEWPDLTKEVKQIDLVVYGDPEGYTAMAKTVGLPTGIAARMILDGEIQQKGMLRPLNVSMYRPMLKRLQQEGIVARETSKVVDGGSMNDLLASSFS</sequence>
<dbReference type="Pfam" id="PF05222">
    <property type="entry name" value="AlaDh_PNT_N"/>
    <property type="match status" value="1"/>
</dbReference>
<dbReference type="CDD" id="cd12189">
    <property type="entry name" value="LKR_SDH_like"/>
    <property type="match status" value="1"/>
</dbReference>
<protein>
    <submittedName>
        <fullName evidence="11 12">Alpha-aminoadipic semialdehyde synthase, mitochondrial isoform X1</fullName>
    </submittedName>
</protein>
<keyword evidence="10" id="KW-1185">Reference proteome</keyword>
<evidence type="ECO:0000256" key="3">
    <source>
        <dbReference type="ARBA" id="ARBA00005624"/>
    </source>
</evidence>
<dbReference type="KEGG" id="lak:106175203"/>
<evidence type="ECO:0000259" key="9">
    <source>
        <dbReference type="SMART" id="SM01003"/>
    </source>
</evidence>
<dbReference type="UniPathway" id="UPA00868">
    <property type="reaction ID" value="UER00835"/>
</dbReference>
<evidence type="ECO:0000313" key="11">
    <source>
        <dbReference type="RefSeq" id="XP_013412538.1"/>
    </source>
</evidence>
<dbReference type="InterPro" id="IPR005097">
    <property type="entry name" value="Sacchrp_dh_NADP-bd"/>
</dbReference>
<dbReference type="STRING" id="7574.A0A1S3JRD0"/>
<dbReference type="SUPFAM" id="SSF52283">
    <property type="entry name" value="Formate/glycerate dehydrogenase catalytic domain-like"/>
    <property type="match status" value="1"/>
</dbReference>
<evidence type="ECO:0000313" key="10">
    <source>
        <dbReference type="Proteomes" id="UP000085678"/>
    </source>
</evidence>
<comment type="similarity">
    <text evidence="3">In the N-terminal section; belongs to the AlaDH/PNT family.</text>
</comment>
<accession>A0A1S3JRD0</accession>
<comment type="pathway">
    <text evidence="2">Amino-acid degradation; L-lysine degradation via saccharopine pathway; glutaryl-CoA from L-lysine: step 2/6.</text>
</comment>
<dbReference type="SUPFAM" id="SSF55347">
    <property type="entry name" value="Glyceraldehyde-3-phosphate dehydrogenase-like, C-terminal domain"/>
    <property type="match status" value="1"/>
</dbReference>
<dbReference type="Proteomes" id="UP000085678">
    <property type="component" value="Unplaced"/>
</dbReference>
<keyword evidence="5" id="KW-0560">Oxidoreductase</keyword>
<dbReference type="InterPro" id="IPR007698">
    <property type="entry name" value="AlaDH/PNT_NAD(H)-bd"/>
</dbReference>
<evidence type="ECO:0000313" key="12">
    <source>
        <dbReference type="RefSeq" id="XP_013412539.1"/>
    </source>
</evidence>
<dbReference type="PANTHER" id="PTHR11133">
    <property type="entry name" value="SACCHAROPINE DEHYDROGENASE"/>
    <property type="match status" value="1"/>
</dbReference>
<reference evidence="11 12" key="1">
    <citation type="submission" date="2025-04" db="UniProtKB">
        <authorList>
            <consortium name="RefSeq"/>
        </authorList>
    </citation>
    <scope>IDENTIFICATION</scope>
    <source>
        <tissue evidence="11 12">Gonads</tissue>
    </source>
</reference>
<dbReference type="Gene3D" id="1.10.1870.10">
    <property type="entry name" value="Domain 3, Saccharopine reductase"/>
    <property type="match status" value="1"/>
</dbReference>
<evidence type="ECO:0000256" key="5">
    <source>
        <dbReference type="ARBA" id="ARBA00023002"/>
    </source>
</evidence>
<dbReference type="GO" id="GO:0033512">
    <property type="term" value="P:L-lysine catabolic process to acetyl-CoA via saccharopine"/>
    <property type="evidence" value="ECO:0007669"/>
    <property type="project" value="UniProtKB-UniPathway"/>
</dbReference>
<dbReference type="SMART" id="SM01003">
    <property type="entry name" value="AlaDh_PNT_N"/>
    <property type="match status" value="1"/>
</dbReference>
<dbReference type="OrthoDB" id="10059875at2759"/>
<dbReference type="InterPro" id="IPR036291">
    <property type="entry name" value="NAD(P)-bd_dom_sf"/>
</dbReference>
<dbReference type="RefSeq" id="XP_013412539.1">
    <property type="nucleotide sequence ID" value="XM_013557085.2"/>
</dbReference>
<proteinExistence type="inferred from homology"/>
<dbReference type="InterPro" id="IPR007886">
    <property type="entry name" value="AlaDH/PNT_N"/>
</dbReference>
<gene>
    <name evidence="11 12" type="primary">LOC106175203</name>
</gene>
<comment type="pathway">
    <text evidence="1">Amino-acid degradation; L-lysine degradation via saccharopine pathway; glutaryl-CoA from L-lysine: step 1/6.</text>
</comment>
<dbReference type="GO" id="GO:0019878">
    <property type="term" value="P:lysine biosynthetic process via aminoadipic acid"/>
    <property type="evidence" value="ECO:0007669"/>
    <property type="project" value="TreeGrafter"/>
</dbReference>
<dbReference type="FunFam" id="3.40.50.720:FF:000087">
    <property type="entry name" value="alpha-aminoadipic semialdehyde synthase, mitochondrial"/>
    <property type="match status" value="1"/>
</dbReference>
<keyword evidence="6" id="KW-0511">Multifunctional enzyme</keyword>
<evidence type="ECO:0000256" key="4">
    <source>
        <dbReference type="ARBA" id="ARBA00022857"/>
    </source>
</evidence>
<evidence type="ECO:0000256" key="7">
    <source>
        <dbReference type="ARBA" id="ARBA00025744"/>
    </source>
</evidence>
<dbReference type="GeneID" id="106175203"/>
<evidence type="ECO:0000259" key="8">
    <source>
        <dbReference type="SMART" id="SM01002"/>
    </source>
</evidence>
<dbReference type="Pfam" id="PF16653">
    <property type="entry name" value="Sacchrp_dh_C"/>
    <property type="match status" value="1"/>
</dbReference>
<dbReference type="AlphaFoldDB" id="A0A1S3JRD0"/>
<dbReference type="GO" id="GO:0005737">
    <property type="term" value="C:cytoplasm"/>
    <property type="evidence" value="ECO:0007669"/>
    <property type="project" value="TreeGrafter"/>
</dbReference>
<feature type="domain" description="Alanine dehydrogenase/pyridine nucleotide transhydrogenase NAD(H)-binding" evidence="8">
    <location>
        <begin position="203"/>
        <end position="406"/>
    </location>
</feature>
<dbReference type="RefSeq" id="XP_013412538.1">
    <property type="nucleotide sequence ID" value="XM_013557084.2"/>
</dbReference>